<protein>
    <submittedName>
        <fullName evidence="2">Glycosyltransferase family 2 protein</fullName>
    </submittedName>
</protein>
<dbReference type="Pfam" id="PF00535">
    <property type="entry name" value="Glycos_transf_2"/>
    <property type="match status" value="1"/>
</dbReference>
<dbReference type="InterPro" id="IPR001173">
    <property type="entry name" value="Glyco_trans_2-like"/>
</dbReference>
<organism evidence="2">
    <name type="scientific">Desulfobacca acetoxidans</name>
    <dbReference type="NCBI Taxonomy" id="60893"/>
    <lineage>
        <taxon>Bacteria</taxon>
        <taxon>Pseudomonadati</taxon>
        <taxon>Thermodesulfobacteriota</taxon>
        <taxon>Desulfobaccia</taxon>
        <taxon>Desulfobaccales</taxon>
        <taxon>Desulfobaccaceae</taxon>
        <taxon>Desulfobacca</taxon>
    </lineage>
</organism>
<dbReference type="GO" id="GO:0016740">
    <property type="term" value="F:transferase activity"/>
    <property type="evidence" value="ECO:0007669"/>
    <property type="project" value="UniProtKB-KW"/>
</dbReference>
<reference evidence="2" key="1">
    <citation type="journal article" date="2020" name="mSystems">
        <title>Genome- and Community-Level Interaction Insights into Carbon Utilization and Element Cycling Functions of Hydrothermarchaeota in Hydrothermal Sediment.</title>
        <authorList>
            <person name="Zhou Z."/>
            <person name="Liu Y."/>
            <person name="Xu W."/>
            <person name="Pan J."/>
            <person name="Luo Z.H."/>
            <person name="Li M."/>
        </authorList>
    </citation>
    <scope>NUCLEOTIDE SEQUENCE [LARGE SCALE GENOMIC DNA]</scope>
    <source>
        <strain evidence="2">SpSt-897</strain>
    </source>
</reference>
<name>A0A7C3ZB38_9BACT</name>
<gene>
    <name evidence="2" type="ORF">ENW96_09140</name>
</gene>
<dbReference type="EMBL" id="DTMF01000220">
    <property type="protein sequence ID" value="HGF34533.1"/>
    <property type="molecule type" value="Genomic_DNA"/>
</dbReference>
<dbReference type="CDD" id="cd00761">
    <property type="entry name" value="Glyco_tranf_GTA_type"/>
    <property type="match status" value="1"/>
</dbReference>
<keyword evidence="2" id="KW-0808">Transferase</keyword>
<dbReference type="InterPro" id="IPR029044">
    <property type="entry name" value="Nucleotide-diphossugar_trans"/>
</dbReference>
<dbReference type="PANTHER" id="PTHR43685:SF2">
    <property type="entry name" value="GLYCOSYLTRANSFERASE 2-LIKE DOMAIN-CONTAINING PROTEIN"/>
    <property type="match status" value="1"/>
</dbReference>
<proteinExistence type="predicted"/>
<evidence type="ECO:0000313" key="2">
    <source>
        <dbReference type="EMBL" id="HGF34533.1"/>
    </source>
</evidence>
<feature type="domain" description="Glycosyltransferase 2-like" evidence="1">
    <location>
        <begin position="4"/>
        <end position="116"/>
    </location>
</feature>
<dbReference type="AlphaFoldDB" id="A0A7C3ZB38"/>
<comment type="caution">
    <text evidence="2">The sequence shown here is derived from an EMBL/GenBank/DDBJ whole genome shotgun (WGS) entry which is preliminary data.</text>
</comment>
<dbReference type="SUPFAM" id="SSF53448">
    <property type="entry name" value="Nucleotide-diphospho-sugar transferases"/>
    <property type="match status" value="1"/>
</dbReference>
<evidence type="ECO:0000259" key="1">
    <source>
        <dbReference type="Pfam" id="PF00535"/>
    </source>
</evidence>
<dbReference type="InterPro" id="IPR050834">
    <property type="entry name" value="Glycosyltransf_2"/>
</dbReference>
<dbReference type="PANTHER" id="PTHR43685">
    <property type="entry name" value="GLYCOSYLTRANSFERASE"/>
    <property type="match status" value="1"/>
</dbReference>
<sequence>MRVSVIIPTYNRAAWVVEAVTSVLAQTYQDFELVVVDDGSTDTTPAALARFDGRIKVLRRETRRGVSAARNLGAAAAAGEWLAFLDSDDLWLPEKLARQVEYLRHHPDLLICQTGETWIRNGVRVNPPLACRKAAGDLFLPSLRRCLVSPSAVMLTRRLFHDLGGFDETLPAAEDYDLWLRITWRHKVGLEPEPLVIKRGGHADQLSRQWGLDRWRILALQKLLREPELPPPYRLAAESVLAEKCRIYAAGCEKRGKMEEAFLYRNFSLK</sequence>
<dbReference type="Gene3D" id="3.90.550.10">
    <property type="entry name" value="Spore Coat Polysaccharide Biosynthesis Protein SpsA, Chain A"/>
    <property type="match status" value="1"/>
</dbReference>
<accession>A0A7C3ZB38</accession>